<feature type="compositionally biased region" description="Polar residues" evidence="3">
    <location>
        <begin position="347"/>
        <end position="374"/>
    </location>
</feature>
<organism evidence="5">
    <name type="scientific">Oikopleura dioica</name>
    <name type="common">Tunicate</name>
    <dbReference type="NCBI Taxonomy" id="34765"/>
    <lineage>
        <taxon>Eukaryota</taxon>
        <taxon>Metazoa</taxon>
        <taxon>Chordata</taxon>
        <taxon>Tunicata</taxon>
        <taxon>Appendicularia</taxon>
        <taxon>Copelata</taxon>
        <taxon>Oikopleuridae</taxon>
        <taxon>Oikopleura</taxon>
    </lineage>
</organism>
<keyword evidence="6" id="KW-1185">Reference proteome</keyword>
<dbReference type="SUPFAM" id="SSF57667">
    <property type="entry name" value="beta-beta-alpha zinc fingers"/>
    <property type="match status" value="1"/>
</dbReference>
<sequence length="846" mass="95911">MRNKTRYRNNGRGGNRGGNRNSQRNNGSGGHQNWQQREHHNQMDQGRGRDQSIGLSRPANPGPQHQNYEMEDQRISPWESNQNWPSEHHEDHHVQNRYGFSNSDQREAIPGQRFPQVHDYEQEQPPRYDHLSQARGFYIKKKLISTLNTKRKDRSREDKSVVEDYEPYEPELMENEDEYVPAMEPTPRNSSELIIPEEFQRVTGYMTQVVETMMERQRLETHQKLNEMFKQYFQAHEAQYNENQHQNRDEEDELDRLREAAIKSTETKRTFSVEQSDRQKFESFAEFKKYKQTMRESGGQEEMLVALPNISDNAADIVDAELNLSQNGAPESDHTGKATHLESGLQISIENTPTPGTQPTSRKVGNPDENTSTEKQSRNPMGKVTTPKPAKGAPLPIKASLMTFRDPNRHYCAITKTWVNSVGELLKHLHSDAYMKELPASSKPWEKRLDVLHKQLKERDEMQEALRKTLPFAQGSEFFVPIKAFKCKLCEKIFRTEAEITAHFLSDCHNEKYEQMKAKNPNYEQERLKLIQEAFKRQTSLIAQEKRKILKRRSEQKRKMDESGSSHSSPTSANKKINSSQSQSPSSQFVQNTPSSLLPLAPAVMEMPAATAMISPKSDKTVSKQNKNETSSATVNQNAETESRTSSIKSVDANNRSSPTGRVKKRSAAIERILALSRKKRSREQSPSGEDARPSSTATSDPTPRSEPSKTSESPVEMDITPEPDSTTLEQPSSMFVEPGSNQDVLGQISQVASDMTSSPVDKLDKTNESLRPSESSSGDKPESPGSPKEILPTQLNVLVFDKIIESKDNKGESELSDSRAGQDSSADHEETLVAPECVEESVRLE</sequence>
<dbReference type="InterPro" id="IPR013087">
    <property type="entry name" value="Znf_C2H2_type"/>
</dbReference>
<feature type="coiled-coil region" evidence="2">
    <location>
        <begin position="506"/>
        <end position="533"/>
    </location>
</feature>
<dbReference type="GO" id="GO:0045893">
    <property type="term" value="P:positive regulation of DNA-templated transcription"/>
    <property type="evidence" value="ECO:0007669"/>
    <property type="project" value="TreeGrafter"/>
</dbReference>
<feature type="region of interest" description="Disordered" evidence="3">
    <location>
        <begin position="808"/>
        <end position="846"/>
    </location>
</feature>
<dbReference type="PROSITE" id="PS50157">
    <property type="entry name" value="ZINC_FINGER_C2H2_2"/>
    <property type="match status" value="1"/>
</dbReference>
<evidence type="ECO:0000256" key="2">
    <source>
        <dbReference type="SAM" id="Coils"/>
    </source>
</evidence>
<evidence type="ECO:0000256" key="1">
    <source>
        <dbReference type="PROSITE-ProRule" id="PRU00042"/>
    </source>
</evidence>
<dbReference type="GO" id="GO:0005654">
    <property type="term" value="C:nucleoplasm"/>
    <property type="evidence" value="ECO:0007669"/>
    <property type="project" value="TreeGrafter"/>
</dbReference>
<proteinExistence type="predicted"/>
<keyword evidence="1" id="KW-0479">Metal-binding</keyword>
<dbReference type="InParanoid" id="E4WR66"/>
<feature type="region of interest" description="Disordered" evidence="3">
    <location>
        <begin position="614"/>
        <end position="795"/>
    </location>
</feature>
<keyword evidence="1" id="KW-0863">Zinc-finger</keyword>
<dbReference type="AlphaFoldDB" id="E4WR66"/>
<feature type="compositionally biased region" description="Polar residues" evidence="3">
    <location>
        <begin position="565"/>
        <end position="578"/>
    </location>
</feature>
<dbReference type="PANTHER" id="PTHR15577:SF2">
    <property type="entry name" value="ZINC FINGER PROTEIN 318"/>
    <property type="match status" value="1"/>
</dbReference>
<evidence type="ECO:0000313" key="6">
    <source>
        <dbReference type="Proteomes" id="UP000001307"/>
    </source>
</evidence>
<dbReference type="PANTHER" id="PTHR15577">
    <property type="entry name" value="ZINC FINGER CONTAINING PROTEIN"/>
    <property type="match status" value="1"/>
</dbReference>
<feature type="region of interest" description="Disordered" evidence="3">
    <location>
        <begin position="544"/>
        <end position="594"/>
    </location>
</feature>
<feature type="compositionally biased region" description="Basic and acidic residues" evidence="3">
    <location>
        <begin position="808"/>
        <end position="818"/>
    </location>
</feature>
<dbReference type="InterPro" id="IPR036236">
    <property type="entry name" value="Znf_C2H2_sf"/>
</dbReference>
<reference evidence="5" key="1">
    <citation type="journal article" date="2010" name="Science">
        <title>Plasticity of animal genome architecture unmasked by rapid evolution of a pelagic tunicate.</title>
        <authorList>
            <person name="Denoeud F."/>
            <person name="Henriet S."/>
            <person name="Mungpakdee S."/>
            <person name="Aury J.M."/>
            <person name="Da Silva C."/>
            <person name="Brinkmann H."/>
            <person name="Mikhaleva J."/>
            <person name="Olsen L.C."/>
            <person name="Jubin C."/>
            <person name="Canestro C."/>
            <person name="Bouquet J.M."/>
            <person name="Danks G."/>
            <person name="Poulain J."/>
            <person name="Campsteijn C."/>
            <person name="Adamski M."/>
            <person name="Cross I."/>
            <person name="Yadetie F."/>
            <person name="Muffato M."/>
            <person name="Louis A."/>
            <person name="Butcher S."/>
            <person name="Tsagkogeorga G."/>
            <person name="Konrad A."/>
            <person name="Singh S."/>
            <person name="Jensen M.F."/>
            <person name="Cong E.H."/>
            <person name="Eikeseth-Otteraa H."/>
            <person name="Noel B."/>
            <person name="Anthouard V."/>
            <person name="Porcel B.M."/>
            <person name="Kachouri-Lafond R."/>
            <person name="Nishino A."/>
            <person name="Ugolini M."/>
            <person name="Chourrout P."/>
            <person name="Nishida H."/>
            <person name="Aasland R."/>
            <person name="Huzurbazar S."/>
            <person name="Westhof E."/>
            <person name="Delsuc F."/>
            <person name="Lehrach H."/>
            <person name="Reinhardt R."/>
            <person name="Weissenbach J."/>
            <person name="Roy S.W."/>
            <person name="Artiguenave F."/>
            <person name="Postlethwait J.H."/>
            <person name="Manak J.R."/>
            <person name="Thompson E.M."/>
            <person name="Jaillon O."/>
            <person name="Du Pasquier L."/>
            <person name="Boudinot P."/>
            <person name="Liberles D.A."/>
            <person name="Volff J.N."/>
            <person name="Philippe H."/>
            <person name="Lenhard B."/>
            <person name="Roest Crollius H."/>
            <person name="Wincker P."/>
            <person name="Chourrout D."/>
        </authorList>
    </citation>
    <scope>NUCLEOTIDE SEQUENCE [LARGE SCALE GENOMIC DNA]</scope>
</reference>
<feature type="compositionally biased region" description="Polar residues" evidence="3">
    <location>
        <begin position="724"/>
        <end position="760"/>
    </location>
</feature>
<dbReference type="GO" id="GO:0008270">
    <property type="term" value="F:zinc ion binding"/>
    <property type="evidence" value="ECO:0007669"/>
    <property type="project" value="UniProtKB-KW"/>
</dbReference>
<dbReference type="GO" id="GO:0045892">
    <property type="term" value="P:negative regulation of DNA-templated transcription"/>
    <property type="evidence" value="ECO:0007669"/>
    <property type="project" value="TreeGrafter"/>
</dbReference>
<keyword evidence="2" id="KW-0175">Coiled coil</keyword>
<dbReference type="InterPro" id="IPR055309">
    <property type="entry name" value="Znf318-like"/>
</dbReference>
<evidence type="ECO:0000313" key="5">
    <source>
        <dbReference type="EMBL" id="CBY20252.1"/>
    </source>
</evidence>
<feature type="coiled-coil region" evidence="2">
    <location>
        <begin position="233"/>
        <end position="267"/>
    </location>
</feature>
<dbReference type="EMBL" id="FN653015">
    <property type="protein sequence ID" value="CBY20252.1"/>
    <property type="molecule type" value="Genomic_DNA"/>
</dbReference>
<gene>
    <name evidence="5" type="ORF">GSOID_T00000239001</name>
</gene>
<evidence type="ECO:0000259" key="4">
    <source>
        <dbReference type="PROSITE" id="PS50157"/>
    </source>
</evidence>
<feature type="compositionally biased region" description="Low complexity" evidence="3">
    <location>
        <begin position="579"/>
        <end position="588"/>
    </location>
</feature>
<dbReference type="Proteomes" id="UP000001307">
    <property type="component" value="Unassembled WGS sequence"/>
</dbReference>
<feature type="domain" description="C2H2-type" evidence="4">
    <location>
        <begin position="485"/>
        <end position="514"/>
    </location>
</feature>
<name>E4WR66_OIKDI</name>
<feature type="region of interest" description="Disordered" evidence="3">
    <location>
        <begin position="1"/>
        <end position="69"/>
    </location>
</feature>
<accession>E4WR66</accession>
<keyword evidence="1" id="KW-0862">Zinc</keyword>
<feature type="region of interest" description="Disordered" evidence="3">
    <location>
        <begin position="347"/>
        <end position="394"/>
    </location>
</feature>
<feature type="compositionally biased region" description="Basic and acidic residues" evidence="3">
    <location>
        <begin position="36"/>
        <end position="50"/>
    </location>
</feature>
<protein>
    <recommendedName>
        <fullName evidence="4">C2H2-type domain-containing protein</fullName>
    </recommendedName>
</protein>
<feature type="compositionally biased region" description="Polar residues" evidence="3">
    <location>
        <begin position="694"/>
        <end position="703"/>
    </location>
</feature>
<evidence type="ECO:0000256" key="3">
    <source>
        <dbReference type="SAM" id="MobiDB-lite"/>
    </source>
</evidence>
<feature type="compositionally biased region" description="Polar residues" evidence="3">
    <location>
        <begin position="623"/>
        <end position="660"/>
    </location>
</feature>
<dbReference type="OrthoDB" id="10072641at2759"/>
<dbReference type="PROSITE" id="PS00028">
    <property type="entry name" value="ZINC_FINGER_C2H2_1"/>
    <property type="match status" value="1"/>
</dbReference>